<reference evidence="1 2" key="1">
    <citation type="journal article" date="2014" name="Int. J. Syst. Evol. Microbiol.">
        <title>Leptospira mayottensis sp. nov., a pathogenic species of the genus Leptospira isolated from humans.</title>
        <authorList>
            <person name="Bourhy P."/>
            <person name="Collet L."/>
            <person name="Brisse S."/>
            <person name="Picardeau M."/>
        </authorList>
    </citation>
    <scope>NUCLEOTIDE SEQUENCE [LARGE SCALE GENOMIC DNA]</scope>
    <source>
        <strain evidence="1 2">200901122</strain>
    </source>
</reference>
<sequence>MYRTWTKGKKSGSTFFGIKEIKEPFRANRLQGVFLNLVDQISGKIVVILVQ</sequence>
<protein>
    <submittedName>
        <fullName evidence="1">Uncharacterized protein</fullName>
    </submittedName>
</protein>
<accession>A0AA87MLR8</accession>
<dbReference type="EMBL" id="AKWM02000078">
    <property type="protein sequence ID" value="EKR98672.1"/>
    <property type="molecule type" value="Genomic_DNA"/>
</dbReference>
<dbReference type="AlphaFoldDB" id="A0AA87MLR8"/>
<proteinExistence type="predicted"/>
<gene>
    <name evidence="1" type="ORF">LEP1GSC125_1700</name>
</gene>
<organism evidence="1 2">
    <name type="scientific">Leptospira mayottensis 200901122</name>
    <dbReference type="NCBI Taxonomy" id="1193010"/>
    <lineage>
        <taxon>Bacteria</taxon>
        <taxon>Pseudomonadati</taxon>
        <taxon>Spirochaetota</taxon>
        <taxon>Spirochaetia</taxon>
        <taxon>Leptospirales</taxon>
        <taxon>Leptospiraceae</taxon>
        <taxon>Leptospira</taxon>
    </lineage>
</organism>
<evidence type="ECO:0000313" key="2">
    <source>
        <dbReference type="Proteomes" id="UP000001343"/>
    </source>
</evidence>
<dbReference type="Proteomes" id="UP000001343">
    <property type="component" value="Unassembled WGS sequence"/>
</dbReference>
<name>A0AA87MLR8_9LEPT</name>
<comment type="caution">
    <text evidence="1">The sequence shown here is derived from an EMBL/GenBank/DDBJ whole genome shotgun (WGS) entry which is preliminary data.</text>
</comment>
<evidence type="ECO:0000313" key="1">
    <source>
        <dbReference type="EMBL" id="EKR98672.1"/>
    </source>
</evidence>